<sequence>MPRRGARALIRFYQVTLSALMGRQCRHLPTCSSYADTAIDHFGLWAGGWMALARILRCNPWGSSGFDPVPENLPKAGRWYAPWRYAQWTGGHIDPATRLDASD</sequence>
<dbReference type="HAMAP" id="MF_00386">
    <property type="entry name" value="UPF0161_YidD"/>
    <property type="match status" value="1"/>
</dbReference>
<evidence type="ECO:0000313" key="2">
    <source>
        <dbReference type="EMBL" id="RAI28238.1"/>
    </source>
</evidence>
<gene>
    <name evidence="2" type="ORF">CH339_07280</name>
</gene>
<dbReference type="NCBIfam" id="TIGR00278">
    <property type="entry name" value="membrane protein insertion efficiency factor YidD"/>
    <property type="match status" value="1"/>
</dbReference>
<dbReference type="Pfam" id="PF01809">
    <property type="entry name" value="YidD"/>
    <property type="match status" value="1"/>
</dbReference>
<keyword evidence="3" id="KW-1185">Reference proteome</keyword>
<organism evidence="2 3">
    <name type="scientific">Rhodobium orientis</name>
    <dbReference type="NCBI Taxonomy" id="34017"/>
    <lineage>
        <taxon>Bacteria</taxon>
        <taxon>Pseudomonadati</taxon>
        <taxon>Pseudomonadota</taxon>
        <taxon>Alphaproteobacteria</taxon>
        <taxon>Hyphomicrobiales</taxon>
        <taxon>Rhodobiaceae</taxon>
        <taxon>Rhodobium</taxon>
    </lineage>
</organism>
<dbReference type="SMART" id="SM01234">
    <property type="entry name" value="Haemolytic"/>
    <property type="match status" value="1"/>
</dbReference>
<comment type="subcellular location">
    <subcellularLocation>
        <location evidence="1">Cell membrane</location>
        <topology evidence="1">Peripheral membrane protein</topology>
        <orientation evidence="1">Cytoplasmic side</orientation>
    </subcellularLocation>
</comment>
<dbReference type="Proteomes" id="UP000249299">
    <property type="component" value="Unassembled WGS sequence"/>
</dbReference>
<accession>A0A327JYR4</accession>
<comment type="caution">
    <text evidence="2">The sequence shown here is derived from an EMBL/GenBank/DDBJ whole genome shotgun (WGS) entry which is preliminary data.</text>
</comment>
<evidence type="ECO:0000256" key="1">
    <source>
        <dbReference type="HAMAP-Rule" id="MF_00386"/>
    </source>
</evidence>
<dbReference type="AlphaFoldDB" id="A0A327JYR4"/>
<proteinExistence type="inferred from homology"/>
<protein>
    <recommendedName>
        <fullName evidence="1">Putative membrane protein insertion efficiency factor</fullName>
    </recommendedName>
</protein>
<dbReference type="PANTHER" id="PTHR33383">
    <property type="entry name" value="MEMBRANE PROTEIN INSERTION EFFICIENCY FACTOR-RELATED"/>
    <property type="match status" value="1"/>
</dbReference>
<reference evidence="2 3" key="1">
    <citation type="submission" date="2017-07" db="EMBL/GenBank/DDBJ databases">
        <title>Draft Genome Sequences of Select Purple Nonsulfur Bacteria.</title>
        <authorList>
            <person name="Lasarre B."/>
            <person name="Mckinlay J.B."/>
        </authorList>
    </citation>
    <scope>NUCLEOTIDE SEQUENCE [LARGE SCALE GENOMIC DNA]</scope>
    <source>
        <strain evidence="2 3">DSM 11290</strain>
    </source>
</reference>
<comment type="similarity">
    <text evidence="1">Belongs to the UPF0161 family.</text>
</comment>
<dbReference type="PANTHER" id="PTHR33383:SF1">
    <property type="entry name" value="MEMBRANE PROTEIN INSERTION EFFICIENCY FACTOR-RELATED"/>
    <property type="match status" value="1"/>
</dbReference>
<dbReference type="EMBL" id="NPEV01000011">
    <property type="protein sequence ID" value="RAI28238.1"/>
    <property type="molecule type" value="Genomic_DNA"/>
</dbReference>
<comment type="function">
    <text evidence="1">Could be involved in insertion of integral membrane proteins into the membrane.</text>
</comment>
<dbReference type="OrthoDB" id="9801753at2"/>
<evidence type="ECO:0000313" key="3">
    <source>
        <dbReference type="Proteomes" id="UP000249299"/>
    </source>
</evidence>
<name>A0A327JYR4_9HYPH</name>
<dbReference type="GO" id="GO:0005886">
    <property type="term" value="C:plasma membrane"/>
    <property type="evidence" value="ECO:0007669"/>
    <property type="project" value="UniProtKB-SubCell"/>
</dbReference>
<keyword evidence="1" id="KW-0472">Membrane</keyword>
<dbReference type="InterPro" id="IPR002696">
    <property type="entry name" value="Membr_insert_effic_factor_YidD"/>
</dbReference>
<keyword evidence="1" id="KW-1003">Cell membrane</keyword>